<name>A0A8C4QJF7_EPTBU</name>
<reference evidence="3" key="2">
    <citation type="submission" date="2025-09" db="UniProtKB">
        <authorList>
            <consortium name="Ensembl"/>
        </authorList>
    </citation>
    <scope>IDENTIFICATION</scope>
</reference>
<evidence type="ECO:0000259" key="2">
    <source>
        <dbReference type="Pfam" id="PF14951"/>
    </source>
</evidence>
<dbReference type="InterPro" id="IPR028026">
    <property type="entry name" value="DUF4502"/>
</dbReference>
<sequence>MGGAEYTSRLNMLWARLGDGFNRGSVPEEKTECKAGQKPPCSRLGDAFNRGSLTEGRAGYTSRQNLPWERLGDGFNRDGLAEELVRRPVARCLSELLHCKEACSSPPSKSSSEDSCDEKKSCQAWDHTGCQTKWPSSVKRAVKSSKRCHGFSVTPVPQECTDDIDSVESREEFSGESGIEKNSNTPLKKVNFKAQWLSDMNKTPCSSEKSSQHQPWDSVVKKKRFLRGHLAERLTQLQARERSAFAFWRHNRTSVTEPAGPPLRLTVLRMHIECSMIVALCSIKNAIESDPQSTLGSSTVIHTLQEDNHQTHSGSPTFSQRISVPHQFAALTQQACGSSSISDPRPAPTLIALFTCETARKLNLQLGCIVRVSPPWLLLPGRLHPTLLSTNFSEREGGSPSDRPNTPLALLPRINATPGLPLSIAPVSGLTHPVVGAYWVPSLVPSTPPGPDSLLEAMETGRSGGVALRAVVQRVYPLGSAELAKTHRLTCTPAMDPHIPRLALLLQDGFGLFAELPISSLSGQSFASTLLEGRLCMFNDLQVVKRTTRARSPSLFTLIHSLGDFQQQSLLHIGHSDSQAPSFCYLLSHHQDKDKIWPLSTTPSRLYSPPAYFCLRDILKVGKCKSVASMRVSFRAWLLYTWQAGSEAGRSKMFVTDRSLQTGPSVPRSVCVHVSAFYALPYPAPWTTHLDSTFLLGFRDVVLERGKLYLMDRSLVLLLEAETGEDPFTQPELDFVSPTTQEDTLCIVQGILSEEFQAASQSQMMSSNCKNCSLHRNLISRDGLGQGLVCEVLLSCSSHPSNFLVRVQLTTCQECDVKSYLGREVGPIHCMVLPRQLGGRYSLCLIDIRLRTETGSQCFLHPQDPPNVT</sequence>
<accession>A0A8C4QJF7</accession>
<dbReference type="AlphaFoldDB" id="A0A8C4QJF7"/>
<dbReference type="GO" id="GO:0000724">
    <property type="term" value="P:double-strand break repair via homologous recombination"/>
    <property type="evidence" value="ECO:0007669"/>
    <property type="project" value="TreeGrafter"/>
</dbReference>
<evidence type="ECO:0000313" key="3">
    <source>
        <dbReference type="Ensembl" id="ENSEBUP00000016443.1"/>
    </source>
</evidence>
<dbReference type="PANTHER" id="PTHR34347">
    <property type="entry name" value="DNA REPAIR-SCAFFOLDING PROTEIN SPIDR"/>
    <property type="match status" value="1"/>
</dbReference>
<dbReference type="Pfam" id="PF14950">
    <property type="entry name" value="DUF4502"/>
    <property type="match status" value="1"/>
</dbReference>
<evidence type="ECO:0000313" key="4">
    <source>
        <dbReference type="Proteomes" id="UP000694388"/>
    </source>
</evidence>
<proteinExistence type="predicted"/>
<dbReference type="GO" id="GO:0070202">
    <property type="term" value="P:regulation of establishment of protein localization to chromosome"/>
    <property type="evidence" value="ECO:0007669"/>
    <property type="project" value="TreeGrafter"/>
</dbReference>
<reference evidence="3" key="1">
    <citation type="submission" date="2025-08" db="UniProtKB">
        <authorList>
            <consortium name="Ensembl"/>
        </authorList>
    </citation>
    <scope>IDENTIFICATION</scope>
</reference>
<dbReference type="GeneTree" id="ENSGT00990000204685"/>
<feature type="domain" description="DUF4502" evidence="1">
    <location>
        <begin position="188"/>
        <end position="293"/>
    </location>
</feature>
<dbReference type="PANTHER" id="PTHR34347:SF1">
    <property type="entry name" value="DNA REPAIR-SCAFFOLDING PROTEIN"/>
    <property type="match status" value="1"/>
</dbReference>
<dbReference type="InterPro" id="IPR028032">
    <property type="entry name" value="DUF4503"/>
</dbReference>
<protein>
    <submittedName>
        <fullName evidence="3">Uncharacterized protein</fullName>
    </submittedName>
</protein>
<organism evidence="3 4">
    <name type="scientific">Eptatretus burgeri</name>
    <name type="common">Inshore hagfish</name>
    <dbReference type="NCBI Taxonomy" id="7764"/>
    <lineage>
        <taxon>Eukaryota</taxon>
        <taxon>Metazoa</taxon>
        <taxon>Chordata</taxon>
        <taxon>Craniata</taxon>
        <taxon>Vertebrata</taxon>
        <taxon>Cyclostomata</taxon>
        <taxon>Myxini</taxon>
        <taxon>Myxiniformes</taxon>
        <taxon>Myxinidae</taxon>
        <taxon>Eptatretinae</taxon>
        <taxon>Eptatretus</taxon>
    </lineage>
</organism>
<dbReference type="Pfam" id="PF14951">
    <property type="entry name" value="DUF4503"/>
    <property type="match status" value="1"/>
</dbReference>
<dbReference type="GO" id="GO:0000228">
    <property type="term" value="C:nuclear chromosome"/>
    <property type="evidence" value="ECO:0007669"/>
    <property type="project" value="TreeGrafter"/>
</dbReference>
<dbReference type="Ensembl" id="ENSEBUT00000017019.1">
    <property type="protein sequence ID" value="ENSEBUP00000016443.1"/>
    <property type="gene ID" value="ENSEBUG00000010319.1"/>
</dbReference>
<evidence type="ECO:0000259" key="1">
    <source>
        <dbReference type="Pfam" id="PF14950"/>
    </source>
</evidence>
<feature type="domain" description="DUF4503" evidence="2">
    <location>
        <begin position="507"/>
        <end position="815"/>
    </location>
</feature>
<dbReference type="GO" id="GO:0005654">
    <property type="term" value="C:nucleoplasm"/>
    <property type="evidence" value="ECO:0007669"/>
    <property type="project" value="TreeGrafter"/>
</dbReference>
<dbReference type="InterPro" id="IPR053054">
    <property type="entry name" value="DNA_repair-scaffolding"/>
</dbReference>
<dbReference type="OMA" id="WESIKEC"/>
<keyword evidence="4" id="KW-1185">Reference proteome</keyword>
<dbReference type="Proteomes" id="UP000694388">
    <property type="component" value="Unplaced"/>
</dbReference>